<dbReference type="EMBL" id="JAUNZN010000001">
    <property type="protein sequence ID" value="KAK4831462.1"/>
    <property type="molecule type" value="Genomic_DNA"/>
</dbReference>
<evidence type="ECO:0008006" key="3">
    <source>
        <dbReference type="Google" id="ProtNLM"/>
    </source>
</evidence>
<evidence type="ECO:0000313" key="1">
    <source>
        <dbReference type="EMBL" id="KAK4831462.1"/>
    </source>
</evidence>
<name>A0AAN7NTN4_MYCAM</name>
<keyword evidence="2" id="KW-1185">Reference proteome</keyword>
<organism evidence="1 2">
    <name type="scientific">Mycteria americana</name>
    <name type="common">Wood stork</name>
    <dbReference type="NCBI Taxonomy" id="33587"/>
    <lineage>
        <taxon>Eukaryota</taxon>
        <taxon>Metazoa</taxon>
        <taxon>Chordata</taxon>
        <taxon>Craniata</taxon>
        <taxon>Vertebrata</taxon>
        <taxon>Euteleostomi</taxon>
        <taxon>Archelosauria</taxon>
        <taxon>Archosauria</taxon>
        <taxon>Dinosauria</taxon>
        <taxon>Saurischia</taxon>
        <taxon>Theropoda</taxon>
        <taxon>Coelurosauria</taxon>
        <taxon>Aves</taxon>
        <taxon>Neognathae</taxon>
        <taxon>Neoaves</taxon>
        <taxon>Aequornithes</taxon>
        <taxon>Ciconiiformes</taxon>
        <taxon>Ciconiidae</taxon>
        <taxon>Mycteria</taxon>
    </lineage>
</organism>
<comment type="caution">
    <text evidence="1">The sequence shown here is derived from an EMBL/GenBank/DDBJ whole genome shotgun (WGS) entry which is preliminary data.</text>
</comment>
<protein>
    <recommendedName>
        <fullName evidence="3">Reverse transcriptase domain-containing protein</fullName>
    </recommendedName>
</protein>
<dbReference type="AlphaFoldDB" id="A0AAN7NTN4"/>
<sequence>MRERIKEWIENWLNSWAQRLLINGTKSSWRPITSSVLQGSILDPTLFNITNYLDNGAECSLSKFPDDTKL</sequence>
<reference evidence="1 2" key="1">
    <citation type="journal article" date="2023" name="J. Hered.">
        <title>Chromosome-level genome of the wood stork (Mycteria americana) provides insight into avian chromosome evolution.</title>
        <authorList>
            <person name="Flamio R. Jr."/>
            <person name="Ramstad K.M."/>
        </authorList>
    </citation>
    <scope>NUCLEOTIDE SEQUENCE [LARGE SCALE GENOMIC DNA]</scope>
    <source>
        <strain evidence="1">JAX WOST 10</strain>
    </source>
</reference>
<gene>
    <name evidence="1" type="ORF">QYF61_017710</name>
</gene>
<evidence type="ECO:0000313" key="2">
    <source>
        <dbReference type="Proteomes" id="UP001333110"/>
    </source>
</evidence>
<proteinExistence type="predicted"/>
<accession>A0AAN7NTN4</accession>
<dbReference type="Proteomes" id="UP001333110">
    <property type="component" value="Unassembled WGS sequence"/>
</dbReference>